<accession>A0A1I5P9F5</accession>
<dbReference type="PANTHER" id="PTHR45586:SF15">
    <property type="entry name" value="TPR REPEAT-CONTAINING PROTEIN YPIA"/>
    <property type="match status" value="1"/>
</dbReference>
<evidence type="ECO:0000313" key="4">
    <source>
        <dbReference type="EMBL" id="SFP30739.1"/>
    </source>
</evidence>
<dbReference type="Pfam" id="PF13432">
    <property type="entry name" value="TPR_16"/>
    <property type="match status" value="1"/>
</dbReference>
<gene>
    <name evidence="3" type="primary">ypiA</name>
    <name evidence="3" type="ORF">HHA03_23760</name>
    <name evidence="4" type="ORF">SAMN05421839_11358</name>
</gene>
<evidence type="ECO:0000313" key="6">
    <source>
        <dbReference type="Proteomes" id="UP000321547"/>
    </source>
</evidence>
<dbReference type="InterPro" id="IPR051012">
    <property type="entry name" value="CellSynth/LPSAsmb/PSIAsmb"/>
</dbReference>
<evidence type="ECO:0000313" key="3">
    <source>
        <dbReference type="EMBL" id="GEM02844.1"/>
    </source>
</evidence>
<protein>
    <submittedName>
        <fullName evidence="3">TPR repeat-containing protein YpiA</fullName>
    </submittedName>
    <submittedName>
        <fullName evidence="4">Tfp pilus assembly protein PilF</fullName>
    </submittedName>
</protein>
<reference evidence="4 5" key="1">
    <citation type="submission" date="2016-10" db="EMBL/GenBank/DDBJ databases">
        <authorList>
            <person name="de Groot N.N."/>
        </authorList>
    </citation>
    <scope>NUCLEOTIDE SEQUENCE [LARGE SCALE GENOMIC DNA]</scope>
    <source>
        <strain evidence="4 5">DSM 17073</strain>
    </source>
</reference>
<dbReference type="STRING" id="306540.SAMN05421839_11358"/>
<dbReference type="RefSeq" id="WP_089831597.1">
    <property type="nucleotide sequence ID" value="NZ_BJWI01000067.1"/>
</dbReference>
<dbReference type="Proteomes" id="UP000242243">
    <property type="component" value="Unassembled WGS sequence"/>
</dbReference>
<dbReference type="EMBL" id="BJWI01000067">
    <property type="protein sequence ID" value="GEM02844.1"/>
    <property type="molecule type" value="Genomic_DNA"/>
</dbReference>
<dbReference type="OrthoDB" id="2080803at2"/>
<dbReference type="InterPro" id="IPR011990">
    <property type="entry name" value="TPR-like_helical_dom_sf"/>
</dbReference>
<dbReference type="Pfam" id="PF25058">
    <property type="entry name" value="ARM_TT21"/>
    <property type="match status" value="1"/>
</dbReference>
<evidence type="ECO:0000313" key="5">
    <source>
        <dbReference type="Proteomes" id="UP000242243"/>
    </source>
</evidence>
<sequence length="419" mass="48509">MEEIYQAIQLIEQNQNEEALQILSDFLPEANDDEQFVISDLYIQLGLLPEAKDILERLYTKYPEETEIKLVLSEIYIDLEDDEAALTLLNQIDANDPHYLESLLTQADLYQTQGLFEVAEHKLLTAKQLAPNELLIDFARAELAFSNGEYQKAIPHYQKLKQEKDMIADVSIDNRLAECFAQVGEFESALEHYSQFDHDDEETLFRYGFVASQAHRNDIAIKAWESLIDLEPEYPSVYPQLADIYEEEGMLTEAYAISKRGLDFLPLNKELLLTTAGLARRNGEKENSYQYARESVAVDVGYKEAVLFLIENYREDGDEEAVIELITHIIDQGEEDSYYLWELAKAYEETEDFAQALEAYQKAYPDFKDDLDFLKAYGFFLVEEGKHAEAKAVFERYLSFDVTDYEIENYLERLSDSTR</sequence>
<reference evidence="3 6" key="2">
    <citation type="submission" date="2019-07" db="EMBL/GenBank/DDBJ databases">
        <title>Whole genome shotgun sequence of Halolactibacillus halophilus NBRC 100868.</title>
        <authorList>
            <person name="Hosoyama A."/>
            <person name="Uohara A."/>
            <person name="Ohji S."/>
            <person name="Ichikawa N."/>
        </authorList>
    </citation>
    <scope>NUCLEOTIDE SEQUENCE [LARGE SCALE GENOMIC DNA]</scope>
    <source>
        <strain evidence="3 6">NBRC 100868</strain>
    </source>
</reference>
<keyword evidence="6" id="KW-1185">Reference proteome</keyword>
<organism evidence="4 5">
    <name type="scientific">Halolactibacillus halophilus</name>
    <dbReference type="NCBI Taxonomy" id="306540"/>
    <lineage>
        <taxon>Bacteria</taxon>
        <taxon>Bacillati</taxon>
        <taxon>Bacillota</taxon>
        <taxon>Bacilli</taxon>
        <taxon>Bacillales</taxon>
        <taxon>Bacillaceae</taxon>
        <taxon>Halolactibacillus</taxon>
    </lineage>
</organism>
<evidence type="ECO:0000256" key="2">
    <source>
        <dbReference type="ARBA" id="ARBA00022803"/>
    </source>
</evidence>
<dbReference type="SUPFAM" id="SSF48452">
    <property type="entry name" value="TPR-like"/>
    <property type="match status" value="2"/>
</dbReference>
<dbReference type="EMBL" id="FOXC01000013">
    <property type="protein sequence ID" value="SFP30739.1"/>
    <property type="molecule type" value="Genomic_DNA"/>
</dbReference>
<dbReference type="PANTHER" id="PTHR45586">
    <property type="entry name" value="TPR REPEAT-CONTAINING PROTEIN PA4667"/>
    <property type="match status" value="1"/>
</dbReference>
<proteinExistence type="predicted"/>
<keyword evidence="2" id="KW-0802">TPR repeat</keyword>
<name>A0A1I5P9F5_9BACI</name>
<dbReference type="AlphaFoldDB" id="A0A1I5P9F5"/>
<evidence type="ECO:0000256" key="1">
    <source>
        <dbReference type="ARBA" id="ARBA00022737"/>
    </source>
</evidence>
<dbReference type="Proteomes" id="UP000321547">
    <property type="component" value="Unassembled WGS sequence"/>
</dbReference>
<dbReference type="Gene3D" id="1.25.40.10">
    <property type="entry name" value="Tetratricopeptide repeat domain"/>
    <property type="match status" value="2"/>
</dbReference>
<keyword evidence="1" id="KW-0677">Repeat</keyword>